<name>A0A9K3I0H1_HELAN</name>
<reference evidence="2" key="2">
    <citation type="submission" date="2020-06" db="EMBL/GenBank/DDBJ databases">
        <title>Helianthus annuus Genome sequencing and assembly Release 2.</title>
        <authorList>
            <person name="Gouzy J."/>
            <person name="Langlade N."/>
            <person name="Munos S."/>
        </authorList>
    </citation>
    <scope>NUCLEOTIDE SEQUENCE</scope>
    <source>
        <tissue evidence="2">Leaves</tissue>
    </source>
</reference>
<keyword evidence="1" id="KW-0472">Membrane</keyword>
<dbReference type="EMBL" id="MNCJ02000325">
    <property type="protein sequence ID" value="KAF5787735.1"/>
    <property type="molecule type" value="Genomic_DNA"/>
</dbReference>
<keyword evidence="3" id="KW-1185">Reference proteome</keyword>
<accession>A0A9K3I0H1</accession>
<comment type="caution">
    <text evidence="2">The sequence shown here is derived from an EMBL/GenBank/DDBJ whole genome shotgun (WGS) entry which is preliminary data.</text>
</comment>
<feature type="transmembrane region" description="Helical" evidence="1">
    <location>
        <begin position="12"/>
        <end position="30"/>
    </location>
</feature>
<gene>
    <name evidence="2" type="ORF">HanXRQr2_Chr10g0456211</name>
</gene>
<protein>
    <submittedName>
        <fullName evidence="2">Uncharacterized protein</fullName>
    </submittedName>
</protein>
<evidence type="ECO:0000313" key="3">
    <source>
        <dbReference type="Proteomes" id="UP000215914"/>
    </source>
</evidence>
<keyword evidence="1" id="KW-1133">Transmembrane helix</keyword>
<feature type="transmembrane region" description="Helical" evidence="1">
    <location>
        <begin position="50"/>
        <end position="71"/>
    </location>
</feature>
<dbReference type="Gramene" id="mRNA:HanXRQr2_Chr10g0456211">
    <property type="protein sequence ID" value="CDS:HanXRQr2_Chr10g0456211.1"/>
    <property type="gene ID" value="HanXRQr2_Chr10g0456211"/>
</dbReference>
<dbReference type="Proteomes" id="UP000215914">
    <property type="component" value="Unassembled WGS sequence"/>
</dbReference>
<proteinExistence type="predicted"/>
<evidence type="ECO:0000256" key="1">
    <source>
        <dbReference type="SAM" id="Phobius"/>
    </source>
</evidence>
<sequence length="73" mass="7967">MLQAYLERMTLGGFSFLLSRMVLLLLGVSLKNIITHGNARTFPLEVVQNLLSSTSVAAWLLVTMVSSSVVITI</sequence>
<reference evidence="2" key="1">
    <citation type="journal article" date="2017" name="Nature">
        <title>The sunflower genome provides insights into oil metabolism, flowering and Asterid evolution.</title>
        <authorList>
            <person name="Badouin H."/>
            <person name="Gouzy J."/>
            <person name="Grassa C.J."/>
            <person name="Murat F."/>
            <person name="Staton S.E."/>
            <person name="Cottret L."/>
            <person name="Lelandais-Briere C."/>
            <person name="Owens G.L."/>
            <person name="Carrere S."/>
            <person name="Mayjonade B."/>
            <person name="Legrand L."/>
            <person name="Gill N."/>
            <person name="Kane N.C."/>
            <person name="Bowers J.E."/>
            <person name="Hubner S."/>
            <person name="Bellec A."/>
            <person name="Berard A."/>
            <person name="Berges H."/>
            <person name="Blanchet N."/>
            <person name="Boniface M.C."/>
            <person name="Brunel D."/>
            <person name="Catrice O."/>
            <person name="Chaidir N."/>
            <person name="Claudel C."/>
            <person name="Donnadieu C."/>
            <person name="Faraut T."/>
            <person name="Fievet G."/>
            <person name="Helmstetter N."/>
            <person name="King M."/>
            <person name="Knapp S.J."/>
            <person name="Lai Z."/>
            <person name="Le Paslier M.C."/>
            <person name="Lippi Y."/>
            <person name="Lorenzon L."/>
            <person name="Mandel J.R."/>
            <person name="Marage G."/>
            <person name="Marchand G."/>
            <person name="Marquand E."/>
            <person name="Bret-Mestries E."/>
            <person name="Morien E."/>
            <person name="Nambeesan S."/>
            <person name="Nguyen T."/>
            <person name="Pegot-Espagnet P."/>
            <person name="Pouilly N."/>
            <person name="Raftis F."/>
            <person name="Sallet E."/>
            <person name="Schiex T."/>
            <person name="Thomas J."/>
            <person name="Vandecasteele C."/>
            <person name="Vares D."/>
            <person name="Vear F."/>
            <person name="Vautrin S."/>
            <person name="Crespi M."/>
            <person name="Mangin B."/>
            <person name="Burke J.M."/>
            <person name="Salse J."/>
            <person name="Munos S."/>
            <person name="Vincourt P."/>
            <person name="Rieseberg L.H."/>
            <person name="Langlade N.B."/>
        </authorList>
    </citation>
    <scope>NUCLEOTIDE SEQUENCE</scope>
    <source>
        <tissue evidence="2">Leaves</tissue>
    </source>
</reference>
<organism evidence="2 3">
    <name type="scientific">Helianthus annuus</name>
    <name type="common">Common sunflower</name>
    <dbReference type="NCBI Taxonomy" id="4232"/>
    <lineage>
        <taxon>Eukaryota</taxon>
        <taxon>Viridiplantae</taxon>
        <taxon>Streptophyta</taxon>
        <taxon>Embryophyta</taxon>
        <taxon>Tracheophyta</taxon>
        <taxon>Spermatophyta</taxon>
        <taxon>Magnoliopsida</taxon>
        <taxon>eudicotyledons</taxon>
        <taxon>Gunneridae</taxon>
        <taxon>Pentapetalae</taxon>
        <taxon>asterids</taxon>
        <taxon>campanulids</taxon>
        <taxon>Asterales</taxon>
        <taxon>Asteraceae</taxon>
        <taxon>Asteroideae</taxon>
        <taxon>Heliantheae alliance</taxon>
        <taxon>Heliantheae</taxon>
        <taxon>Helianthus</taxon>
    </lineage>
</organism>
<dbReference type="AlphaFoldDB" id="A0A9K3I0H1"/>
<evidence type="ECO:0000313" key="2">
    <source>
        <dbReference type="EMBL" id="KAF5787735.1"/>
    </source>
</evidence>
<keyword evidence="1" id="KW-0812">Transmembrane</keyword>